<keyword evidence="3" id="KW-1185">Reference proteome</keyword>
<protein>
    <submittedName>
        <fullName evidence="2">Uncharacterized protein</fullName>
    </submittedName>
</protein>
<evidence type="ECO:0000313" key="3">
    <source>
        <dbReference type="Proteomes" id="UP000523161"/>
    </source>
</evidence>
<accession>A0A7Y5ATX4</accession>
<name>A0A7Y5ATX4_9GAMM</name>
<organism evidence="2 3">
    <name type="scientific">Rheinheimera lutimaris</name>
    <dbReference type="NCBI Taxonomy" id="2740584"/>
    <lineage>
        <taxon>Bacteria</taxon>
        <taxon>Pseudomonadati</taxon>
        <taxon>Pseudomonadota</taxon>
        <taxon>Gammaproteobacteria</taxon>
        <taxon>Chromatiales</taxon>
        <taxon>Chromatiaceae</taxon>
        <taxon>Rheinheimera</taxon>
    </lineage>
</organism>
<gene>
    <name evidence="2" type="ORF">HRH59_18165</name>
</gene>
<dbReference type="RefSeq" id="WP_173502694.1">
    <property type="nucleotide sequence ID" value="NZ_JABSOD010000031.1"/>
</dbReference>
<comment type="caution">
    <text evidence="2">The sequence shown here is derived from an EMBL/GenBank/DDBJ whole genome shotgun (WGS) entry which is preliminary data.</text>
</comment>
<dbReference type="Proteomes" id="UP000523161">
    <property type="component" value="Unassembled WGS sequence"/>
</dbReference>
<proteinExistence type="predicted"/>
<evidence type="ECO:0000313" key="2">
    <source>
        <dbReference type="EMBL" id="NRQ44468.1"/>
    </source>
</evidence>
<sequence length="349" mass="38233">MKKVLVILSLSAVLAGLWFFWPAPAVVSLPQSAQAAAPMPDNPPQPVRKPGAAPQQISVTEKIPEPVSESFKLLASAYAAELELPAYSRPLSADDEHLLNPNRYIPQSVPLQGGASATIVLPKYRFSYPETVPVTLEVTGLQVFDVSVQLTSERSGDSAATAEMRGTPQRYSATLEPEADWNGAFEVQVSFSANGQNQVLKTGIEYYNPVASITGVGQVRGLGSDMLIPLQLDVQQAGYYRLRANLFTEQRQPLALLTATEQLAGGEQEIILRAYKAVLRNNSGPYILGTFVLEKRPAAPGELTQYGHSEQAEYTLDYFSLSQLSDDPWQPNEQELQRLQFLQQIATQQ</sequence>
<evidence type="ECO:0000256" key="1">
    <source>
        <dbReference type="SAM" id="SignalP"/>
    </source>
</evidence>
<keyword evidence="1" id="KW-0732">Signal</keyword>
<feature type="chain" id="PRO_5030704662" evidence="1">
    <location>
        <begin position="26"/>
        <end position="349"/>
    </location>
</feature>
<feature type="signal peptide" evidence="1">
    <location>
        <begin position="1"/>
        <end position="25"/>
    </location>
</feature>
<dbReference type="EMBL" id="JABSOD010000031">
    <property type="protein sequence ID" value="NRQ44468.1"/>
    <property type="molecule type" value="Genomic_DNA"/>
</dbReference>
<reference evidence="2 3" key="1">
    <citation type="submission" date="2020-06" db="EMBL/GenBank/DDBJ databases">
        <title>Rheinheimera sp. nov., a marine bacterium isolated from coastal.</title>
        <authorList>
            <person name="Yu Q."/>
            <person name="Qi Y."/>
            <person name="Pu J."/>
        </authorList>
    </citation>
    <scope>NUCLEOTIDE SEQUENCE [LARGE SCALE GENOMIC DNA]</scope>
    <source>
        <strain evidence="2 3">YQF-2</strain>
    </source>
</reference>
<dbReference type="AlphaFoldDB" id="A0A7Y5ATX4"/>